<dbReference type="RefSeq" id="XP_040726143.1">
    <property type="nucleotide sequence ID" value="XM_040869141.1"/>
</dbReference>
<feature type="region of interest" description="Disordered" evidence="1">
    <location>
        <begin position="151"/>
        <end position="214"/>
    </location>
</feature>
<organism evidence="2 3">
    <name type="scientific">Protomyces lactucae-debilis</name>
    <dbReference type="NCBI Taxonomy" id="2754530"/>
    <lineage>
        <taxon>Eukaryota</taxon>
        <taxon>Fungi</taxon>
        <taxon>Dikarya</taxon>
        <taxon>Ascomycota</taxon>
        <taxon>Taphrinomycotina</taxon>
        <taxon>Taphrinomycetes</taxon>
        <taxon>Taphrinales</taxon>
        <taxon>Protomycetaceae</taxon>
        <taxon>Protomyces</taxon>
    </lineage>
</organism>
<protein>
    <submittedName>
        <fullName evidence="2">Uncharacterized protein</fullName>
    </submittedName>
</protein>
<gene>
    <name evidence="2" type="ORF">BCR37DRAFT_378864</name>
</gene>
<keyword evidence="3" id="KW-1185">Reference proteome</keyword>
<sequence length="214" mass="23566">MGIPLYRESINASKPGNGGLVVKVPASCPYVEAFAARHEEGTGSGASRARAQATALRLQAQHHHHHHHHHNQQHARVARSQEDDDRQRRLYLSARRNGARVQTLTAAQSRSGSSSGDEGDEGRDPGVMSAQVDGMDIEMHMDMQTGETWTTPAERDQSVPRQRHRARQVPVLLRQSPASSSSGEAGLMVEAATGTFTEEERRSMREELAQHGER</sequence>
<feature type="region of interest" description="Disordered" evidence="1">
    <location>
        <begin position="39"/>
        <end position="129"/>
    </location>
</feature>
<feature type="compositionally biased region" description="Basic and acidic residues" evidence="1">
    <location>
        <begin position="198"/>
        <end position="214"/>
    </location>
</feature>
<accession>A0A1Y2FIS3</accession>
<proteinExistence type="predicted"/>
<dbReference type="Proteomes" id="UP000193685">
    <property type="component" value="Unassembled WGS sequence"/>
</dbReference>
<evidence type="ECO:0000313" key="2">
    <source>
        <dbReference type="EMBL" id="ORY83848.1"/>
    </source>
</evidence>
<evidence type="ECO:0000313" key="3">
    <source>
        <dbReference type="Proteomes" id="UP000193685"/>
    </source>
</evidence>
<dbReference type="AlphaFoldDB" id="A0A1Y2FIS3"/>
<comment type="caution">
    <text evidence="2">The sequence shown here is derived from an EMBL/GenBank/DDBJ whole genome shotgun (WGS) entry which is preliminary data.</text>
</comment>
<evidence type="ECO:0000256" key="1">
    <source>
        <dbReference type="SAM" id="MobiDB-lite"/>
    </source>
</evidence>
<feature type="compositionally biased region" description="Basic and acidic residues" evidence="1">
    <location>
        <begin position="79"/>
        <end position="88"/>
    </location>
</feature>
<dbReference type="GeneID" id="63785740"/>
<feature type="compositionally biased region" description="Low complexity" evidence="1">
    <location>
        <begin position="48"/>
        <end position="59"/>
    </location>
</feature>
<feature type="compositionally biased region" description="Basic residues" evidence="1">
    <location>
        <begin position="60"/>
        <end position="77"/>
    </location>
</feature>
<dbReference type="EMBL" id="MCFI01000007">
    <property type="protein sequence ID" value="ORY83848.1"/>
    <property type="molecule type" value="Genomic_DNA"/>
</dbReference>
<name>A0A1Y2FIS3_PROLT</name>
<reference evidence="2 3" key="1">
    <citation type="submission" date="2016-07" db="EMBL/GenBank/DDBJ databases">
        <title>Pervasive Adenine N6-methylation of Active Genes in Fungi.</title>
        <authorList>
            <consortium name="DOE Joint Genome Institute"/>
            <person name="Mondo S.J."/>
            <person name="Dannebaum R.O."/>
            <person name="Kuo R.C."/>
            <person name="Labutti K."/>
            <person name="Haridas S."/>
            <person name="Kuo A."/>
            <person name="Salamov A."/>
            <person name="Ahrendt S.R."/>
            <person name="Lipzen A."/>
            <person name="Sullivan W."/>
            <person name="Andreopoulos W.B."/>
            <person name="Clum A."/>
            <person name="Lindquist E."/>
            <person name="Daum C."/>
            <person name="Ramamoorthy G.K."/>
            <person name="Gryganskyi A."/>
            <person name="Culley D."/>
            <person name="Magnuson J.K."/>
            <person name="James T.Y."/>
            <person name="O'Malley M.A."/>
            <person name="Stajich J.E."/>
            <person name="Spatafora J.W."/>
            <person name="Visel A."/>
            <person name="Grigoriev I.V."/>
        </authorList>
    </citation>
    <scope>NUCLEOTIDE SEQUENCE [LARGE SCALE GENOMIC DNA]</scope>
    <source>
        <strain evidence="2 3">12-1054</strain>
    </source>
</reference>